<evidence type="ECO:0000256" key="4">
    <source>
        <dbReference type="SAM" id="MobiDB-lite"/>
    </source>
</evidence>
<dbReference type="GO" id="GO:0030968">
    <property type="term" value="P:endoplasmic reticulum unfolded protein response"/>
    <property type="evidence" value="ECO:0007669"/>
    <property type="project" value="TreeGrafter"/>
</dbReference>
<dbReference type="Gene3D" id="3.90.640.10">
    <property type="entry name" value="Actin, Chain A, domain 4"/>
    <property type="match status" value="1"/>
</dbReference>
<keyword evidence="1" id="KW-0547">Nucleotide-binding</keyword>
<proteinExistence type="predicted"/>
<dbReference type="OrthoDB" id="3333926at2"/>
<dbReference type="Proteomes" id="UP000321685">
    <property type="component" value="Unassembled WGS sequence"/>
</dbReference>
<evidence type="ECO:0000256" key="1">
    <source>
        <dbReference type="ARBA" id="ARBA00022741"/>
    </source>
</evidence>
<organism evidence="6 7">
    <name type="scientific">Pseudonocardia sulfidoxydans NBRC 16205</name>
    <dbReference type="NCBI Taxonomy" id="1223511"/>
    <lineage>
        <taxon>Bacteria</taxon>
        <taxon>Bacillati</taxon>
        <taxon>Actinomycetota</taxon>
        <taxon>Actinomycetes</taxon>
        <taxon>Pseudonocardiales</taxon>
        <taxon>Pseudonocardiaceae</taxon>
        <taxon>Pseudonocardia</taxon>
    </lineage>
</organism>
<comment type="caution">
    <text evidence="6">The sequence shown here is derived from an EMBL/GenBank/DDBJ whole genome shotgun (WGS) entry which is preliminary data.</text>
</comment>
<reference evidence="6 7" key="1">
    <citation type="submission" date="2019-07" db="EMBL/GenBank/DDBJ databases">
        <title>Whole genome shotgun sequence of Pseudonocardia sulfidoxydans NBRC 16205.</title>
        <authorList>
            <person name="Hosoyama A."/>
            <person name="Uohara A."/>
            <person name="Ohji S."/>
            <person name="Ichikawa N."/>
        </authorList>
    </citation>
    <scope>NUCLEOTIDE SEQUENCE [LARGE SCALE GENOMIC DNA]</scope>
    <source>
        <strain evidence="6 7">NBRC 16205</strain>
    </source>
</reference>
<dbReference type="PRINTS" id="PR00301">
    <property type="entry name" value="HEATSHOCK70"/>
</dbReference>
<dbReference type="EMBL" id="BJVJ01000041">
    <property type="protein sequence ID" value="GEL24882.1"/>
    <property type="molecule type" value="Genomic_DNA"/>
</dbReference>
<dbReference type="PANTHER" id="PTHR45639:SF34">
    <property type="entry name" value="CHAPERONE PROTEIN DNAK"/>
    <property type="match status" value="1"/>
</dbReference>
<evidence type="ECO:0000256" key="2">
    <source>
        <dbReference type="ARBA" id="ARBA00022840"/>
    </source>
</evidence>
<gene>
    <name evidence="6" type="ORF">PSU4_38360</name>
</gene>
<feature type="compositionally biased region" description="Low complexity" evidence="4">
    <location>
        <begin position="467"/>
        <end position="488"/>
    </location>
</feature>
<keyword evidence="5" id="KW-1133">Transmembrane helix</keyword>
<protein>
    <recommendedName>
        <fullName evidence="8">Molecular chaperone DnaK</fullName>
    </recommendedName>
</protein>
<evidence type="ECO:0000256" key="3">
    <source>
        <dbReference type="ARBA" id="ARBA00023186"/>
    </source>
</evidence>
<dbReference type="SUPFAM" id="SSF53067">
    <property type="entry name" value="Actin-like ATPase domain"/>
    <property type="match status" value="2"/>
</dbReference>
<dbReference type="GO" id="GO:0140662">
    <property type="term" value="F:ATP-dependent protein folding chaperone"/>
    <property type="evidence" value="ECO:0007669"/>
    <property type="project" value="InterPro"/>
</dbReference>
<evidence type="ECO:0000313" key="6">
    <source>
        <dbReference type="EMBL" id="GEL24882.1"/>
    </source>
</evidence>
<evidence type="ECO:0000256" key="5">
    <source>
        <dbReference type="SAM" id="Phobius"/>
    </source>
</evidence>
<evidence type="ECO:0000313" key="7">
    <source>
        <dbReference type="Proteomes" id="UP000321685"/>
    </source>
</evidence>
<name>A0A511DJ98_9PSEU</name>
<dbReference type="InterPro" id="IPR043129">
    <property type="entry name" value="ATPase_NBD"/>
</dbReference>
<dbReference type="Pfam" id="PF00012">
    <property type="entry name" value="HSP70"/>
    <property type="match status" value="1"/>
</dbReference>
<keyword evidence="3" id="KW-0143">Chaperone</keyword>
<dbReference type="PANTHER" id="PTHR45639">
    <property type="entry name" value="HSC70CB, ISOFORM G-RELATED"/>
    <property type="match status" value="1"/>
</dbReference>
<keyword evidence="7" id="KW-1185">Reference proteome</keyword>
<feature type="transmembrane region" description="Helical" evidence="5">
    <location>
        <begin position="434"/>
        <end position="456"/>
    </location>
</feature>
<dbReference type="AlphaFoldDB" id="A0A511DJ98"/>
<keyword evidence="5" id="KW-0472">Membrane</keyword>
<feature type="region of interest" description="Disordered" evidence="4">
    <location>
        <begin position="459"/>
        <end position="489"/>
    </location>
</feature>
<dbReference type="InterPro" id="IPR013126">
    <property type="entry name" value="Hsp_70_fam"/>
</dbReference>
<sequence>MSAGWILSIDFGTTNTVAAVRMPGGEIRSVRLSSDADQMPSCVFVEGREIVVGQPAASRAMSAPTRFEATPKRRIGDDTVRLDNRQVPVVNLVAAVLRQVATRAVATAGGTPPDQVVLTHPEAWGSRRREQLAQAAQLVMPTQLSLLSEPVAAASWYLRATRLPAGRRVAVFDFGGGTVDVAVLRTEPGEQSGFVVAASAGEDQLGGEHIDRRLLDWVDAELRRSGRTDIAERLESPDEVAGWLTLRDQVRAAKHALSEYPSAHIAVRTVQGTASLLITVEEFERIIAPDIDRAVALTTKVLADAGAKGPDDLAGFYLTGGTSLIPLVQRRLAAVLGRTPATLDDPKLVVALGAVSAAAAAQPTAGRPVPGAPQYAGGGTVPPVVANAGHGAPVYAGPTAPAAHAGGGQPPWGSGPQGFADTAQQPKGSGRAKWIAVALAAVVVLAGAGVGVWALVRDGGGGGGGTTTTTASSTSTTASTTSSTTTTAPARYTSPYAASEIILDPDKKCTQGSGLTDLDVEAIICSQPQYTQSLMKNKASSPDEYLAALKRKFTTPWNKIGQDTQGCADEYLTSYTDTDNRPVDLVVFIYRNRPFVWSISSYSDKTSRETTLAASLDVTDPTRLC</sequence>
<accession>A0A511DJ98</accession>
<feature type="region of interest" description="Disordered" evidence="4">
    <location>
        <begin position="397"/>
        <end position="426"/>
    </location>
</feature>
<dbReference type="RefSeq" id="WP_147110193.1">
    <property type="nucleotide sequence ID" value="NZ_BJVJ01000041.1"/>
</dbReference>
<keyword evidence="5" id="KW-0812">Transmembrane</keyword>
<keyword evidence="2" id="KW-0067">ATP-binding</keyword>
<dbReference type="GO" id="GO:0005524">
    <property type="term" value="F:ATP binding"/>
    <property type="evidence" value="ECO:0007669"/>
    <property type="project" value="UniProtKB-KW"/>
</dbReference>
<evidence type="ECO:0008006" key="8">
    <source>
        <dbReference type="Google" id="ProtNLM"/>
    </source>
</evidence>
<dbReference type="Gene3D" id="3.30.420.40">
    <property type="match status" value="2"/>
</dbReference>